<dbReference type="GO" id="GO:0070069">
    <property type="term" value="C:cytochrome complex"/>
    <property type="evidence" value="ECO:0007669"/>
    <property type="project" value="UniProtKB-UniRule"/>
</dbReference>
<comment type="subcellular location">
    <subcellularLocation>
        <location evidence="12">Cell inner membrane</location>
    </subcellularLocation>
    <subcellularLocation>
        <location evidence="1">Cell membrane</location>
        <topology evidence="1">Multi-pass membrane protein</topology>
    </subcellularLocation>
</comment>
<feature type="transmembrane region" description="Helical" evidence="12">
    <location>
        <begin position="400"/>
        <end position="431"/>
    </location>
</feature>
<evidence type="ECO:0000313" key="14">
    <source>
        <dbReference type="Proteomes" id="UP000245506"/>
    </source>
</evidence>
<dbReference type="GO" id="GO:0009055">
    <property type="term" value="F:electron transfer activity"/>
    <property type="evidence" value="ECO:0007669"/>
    <property type="project" value="UniProtKB-UniRule"/>
</dbReference>
<keyword evidence="7 12" id="KW-0479">Metal-binding</keyword>
<dbReference type="AlphaFoldDB" id="A0A317C6M3"/>
<accession>A0A317C6M3</accession>
<comment type="caution">
    <text evidence="13">The sequence shown here is derived from an EMBL/GenBank/DDBJ whole genome shotgun (WGS) entry which is preliminary data.</text>
</comment>
<proteinExistence type="inferred from homology"/>
<name>A0A317C6M3_9GAMM</name>
<dbReference type="PIRSF" id="PIRSF006446">
    <property type="entry name" value="Cyt_quinol_oxidase_1"/>
    <property type="match status" value="1"/>
</dbReference>
<evidence type="ECO:0000256" key="1">
    <source>
        <dbReference type="ARBA" id="ARBA00004651"/>
    </source>
</evidence>
<dbReference type="EMBL" id="QGKL01000042">
    <property type="protein sequence ID" value="PWQ93957.1"/>
    <property type="molecule type" value="Genomic_DNA"/>
</dbReference>
<dbReference type="PANTHER" id="PTHR30365:SF14">
    <property type="entry name" value="CYTOCHROME BD MENAQUINOL OXIDASE SUBUNIT I-RELATED"/>
    <property type="match status" value="1"/>
</dbReference>
<evidence type="ECO:0000256" key="3">
    <source>
        <dbReference type="ARBA" id="ARBA00022448"/>
    </source>
</evidence>
<feature type="transmembrane region" description="Helical" evidence="12">
    <location>
        <begin position="186"/>
        <end position="210"/>
    </location>
</feature>
<dbReference type="GO" id="GO:0020037">
    <property type="term" value="F:heme binding"/>
    <property type="evidence" value="ECO:0007669"/>
    <property type="project" value="TreeGrafter"/>
</dbReference>
<keyword evidence="3 12" id="KW-0813">Transport</keyword>
<protein>
    <submittedName>
        <fullName evidence="13">Cytochrome ubiquinol oxidase subunit I</fullName>
    </submittedName>
</protein>
<keyword evidence="11 12" id="KW-0472">Membrane</keyword>
<evidence type="ECO:0000256" key="9">
    <source>
        <dbReference type="ARBA" id="ARBA00022989"/>
    </source>
</evidence>
<keyword evidence="14" id="KW-1185">Reference proteome</keyword>
<keyword evidence="8 12" id="KW-0249">Electron transport</keyword>
<keyword evidence="10 12" id="KW-0408">Iron</keyword>
<feature type="transmembrane region" description="Helical" evidence="12">
    <location>
        <begin position="60"/>
        <end position="78"/>
    </location>
</feature>
<evidence type="ECO:0000313" key="13">
    <source>
        <dbReference type="EMBL" id="PWQ93957.1"/>
    </source>
</evidence>
<dbReference type="InterPro" id="IPR002585">
    <property type="entry name" value="Cyt-d_ubiquinol_oxidase_su_1"/>
</dbReference>
<evidence type="ECO:0000256" key="11">
    <source>
        <dbReference type="ARBA" id="ARBA00023136"/>
    </source>
</evidence>
<dbReference type="OrthoDB" id="9807042at2"/>
<dbReference type="Pfam" id="PF01654">
    <property type="entry name" value="Cyt_bd_oxida_I"/>
    <property type="match status" value="1"/>
</dbReference>
<gene>
    <name evidence="13" type="ORF">DKT75_20385</name>
</gene>
<dbReference type="Proteomes" id="UP000245506">
    <property type="component" value="Unassembled WGS sequence"/>
</dbReference>
<dbReference type="GO" id="GO:0019646">
    <property type="term" value="P:aerobic electron transport chain"/>
    <property type="evidence" value="ECO:0007669"/>
    <property type="project" value="InterPro"/>
</dbReference>
<keyword evidence="6 12" id="KW-0812">Transmembrane</keyword>
<organism evidence="13 14">
    <name type="scientific">Leucothrix arctica</name>
    <dbReference type="NCBI Taxonomy" id="1481894"/>
    <lineage>
        <taxon>Bacteria</taxon>
        <taxon>Pseudomonadati</taxon>
        <taxon>Pseudomonadota</taxon>
        <taxon>Gammaproteobacteria</taxon>
        <taxon>Thiotrichales</taxon>
        <taxon>Thiotrichaceae</taxon>
        <taxon>Leucothrix</taxon>
    </lineage>
</organism>
<evidence type="ECO:0000256" key="6">
    <source>
        <dbReference type="ARBA" id="ARBA00022692"/>
    </source>
</evidence>
<evidence type="ECO:0000256" key="10">
    <source>
        <dbReference type="ARBA" id="ARBA00023004"/>
    </source>
</evidence>
<keyword evidence="9 12" id="KW-1133">Transmembrane helix</keyword>
<evidence type="ECO:0000256" key="7">
    <source>
        <dbReference type="ARBA" id="ARBA00022723"/>
    </source>
</evidence>
<dbReference type="GO" id="GO:0046872">
    <property type="term" value="F:metal ion binding"/>
    <property type="evidence" value="ECO:0007669"/>
    <property type="project" value="UniProtKB-UniRule"/>
</dbReference>
<evidence type="ECO:0000256" key="12">
    <source>
        <dbReference type="PIRNR" id="PIRNR006446"/>
    </source>
</evidence>
<keyword evidence="4 12" id="KW-1003">Cell membrane</keyword>
<feature type="transmembrane region" description="Helical" evidence="12">
    <location>
        <begin position="222"/>
        <end position="239"/>
    </location>
</feature>
<evidence type="ECO:0000256" key="2">
    <source>
        <dbReference type="ARBA" id="ARBA00009819"/>
    </source>
</evidence>
<evidence type="ECO:0000256" key="8">
    <source>
        <dbReference type="ARBA" id="ARBA00022982"/>
    </source>
</evidence>
<sequence>MLDTFTAETLARIQFAFTISFHIIFPAFSIGVASYLAVLNGLWLKTRNQTYLQLFNYWKKIFAVAFGMGVVSGIVMSYQFGTNWSVFAEKTGPVLGPLMAYEVLSAFFLEAGFLGVALFGRERVGDKLHMFAVAMVAFGTLLSATWILSVNSWMQTPAGYSINELGQFIPEDWWQIVFNPSFPYRLVHMVLAAYLTTALVVGGVGALHLLRNKADAAARKMFSMAMWMLIIVAPLQITVGDFHGINTLEHQPVKVMAMEGHYDSHPDGAPLILFGIPNAEEKRIDYAIQIPKLSSLILKHDLNAPLAGLDTIPDEDEPPVVIVFWSFRIMVALGFAMLGLGVWSLWRRLRGKLYDDSWLKRAAIVMAPMGFVAVLAGWVTTEVGRQPFTVYGLLRTSDSLAPVAAPAVAASLIAFIIVYFFVFGAGTFYILRMMNKNASTPHLGLKDGPIRTASPSLVATIGSDDASGDKHGH</sequence>
<evidence type="ECO:0000256" key="5">
    <source>
        <dbReference type="ARBA" id="ARBA00022617"/>
    </source>
</evidence>
<dbReference type="GO" id="GO:0005886">
    <property type="term" value="C:plasma membrane"/>
    <property type="evidence" value="ECO:0007669"/>
    <property type="project" value="UniProtKB-SubCell"/>
</dbReference>
<dbReference type="RefSeq" id="WP_109826460.1">
    <property type="nucleotide sequence ID" value="NZ_QGKL01000042.1"/>
</dbReference>
<evidence type="ECO:0000256" key="4">
    <source>
        <dbReference type="ARBA" id="ARBA00022475"/>
    </source>
</evidence>
<feature type="transmembrane region" description="Helical" evidence="12">
    <location>
        <begin position="131"/>
        <end position="149"/>
    </location>
</feature>
<dbReference type="PANTHER" id="PTHR30365">
    <property type="entry name" value="CYTOCHROME D UBIQUINOL OXIDASE"/>
    <property type="match status" value="1"/>
</dbReference>
<reference evidence="13 14" key="1">
    <citation type="submission" date="2018-05" db="EMBL/GenBank/DDBJ databases">
        <title>Leucothrix arctica sp. nov., isolated from Arctic seawater.</title>
        <authorList>
            <person name="Choi A."/>
            <person name="Baek K."/>
        </authorList>
    </citation>
    <scope>NUCLEOTIDE SEQUENCE [LARGE SCALE GENOMIC DNA]</scope>
    <source>
        <strain evidence="13 14">IMCC9719</strain>
    </source>
</reference>
<dbReference type="GO" id="GO:0016682">
    <property type="term" value="F:oxidoreductase activity, acting on diphenols and related substances as donors, oxygen as acceptor"/>
    <property type="evidence" value="ECO:0007669"/>
    <property type="project" value="TreeGrafter"/>
</dbReference>
<comment type="similarity">
    <text evidence="2 12">Belongs to the cytochrome ubiquinol oxidase subunit 1 family.</text>
</comment>
<feature type="transmembrane region" description="Helical" evidence="12">
    <location>
        <begin position="322"/>
        <end position="346"/>
    </location>
</feature>
<feature type="transmembrane region" description="Helical" evidence="12">
    <location>
        <begin position="15"/>
        <end position="39"/>
    </location>
</feature>
<feature type="transmembrane region" description="Helical" evidence="12">
    <location>
        <begin position="358"/>
        <end position="380"/>
    </location>
</feature>
<feature type="transmembrane region" description="Helical" evidence="12">
    <location>
        <begin position="98"/>
        <end position="119"/>
    </location>
</feature>
<keyword evidence="5 12" id="KW-0349">Heme</keyword>